<evidence type="ECO:0000313" key="2">
    <source>
        <dbReference type="Proteomes" id="UP000184330"/>
    </source>
</evidence>
<name>A0A1L7XCQ4_9HELO</name>
<accession>A0A1L7XCQ4</accession>
<sequence>MPGIIPTYYLILSAANISVLTFAYGKLAAPAAAVARPALAAKRQRMVSKLNFERAREREFRKATHAYFLARK</sequence>
<protein>
    <submittedName>
        <fullName evidence="1">Uncharacterized protein</fullName>
    </submittedName>
</protein>
<dbReference type="EMBL" id="FJOG01000022">
    <property type="protein sequence ID" value="CZR62814.1"/>
    <property type="molecule type" value="Genomic_DNA"/>
</dbReference>
<dbReference type="AlphaFoldDB" id="A0A1L7XCQ4"/>
<proteinExistence type="predicted"/>
<gene>
    <name evidence="1" type="ORF">PAC_12711</name>
</gene>
<reference evidence="1 2" key="1">
    <citation type="submission" date="2016-03" db="EMBL/GenBank/DDBJ databases">
        <authorList>
            <person name="Ploux O."/>
        </authorList>
    </citation>
    <scope>NUCLEOTIDE SEQUENCE [LARGE SCALE GENOMIC DNA]</scope>
    <source>
        <strain evidence="1 2">UAMH 11012</strain>
    </source>
</reference>
<evidence type="ECO:0000313" key="1">
    <source>
        <dbReference type="EMBL" id="CZR62814.1"/>
    </source>
</evidence>
<keyword evidence="2" id="KW-1185">Reference proteome</keyword>
<dbReference type="Proteomes" id="UP000184330">
    <property type="component" value="Unassembled WGS sequence"/>
</dbReference>
<organism evidence="1 2">
    <name type="scientific">Phialocephala subalpina</name>
    <dbReference type="NCBI Taxonomy" id="576137"/>
    <lineage>
        <taxon>Eukaryota</taxon>
        <taxon>Fungi</taxon>
        <taxon>Dikarya</taxon>
        <taxon>Ascomycota</taxon>
        <taxon>Pezizomycotina</taxon>
        <taxon>Leotiomycetes</taxon>
        <taxon>Helotiales</taxon>
        <taxon>Mollisiaceae</taxon>
        <taxon>Phialocephala</taxon>
        <taxon>Phialocephala fortinii species complex</taxon>
    </lineage>
</organism>